<dbReference type="Proteomes" id="UP000216998">
    <property type="component" value="Unassembled WGS sequence"/>
</dbReference>
<dbReference type="InterPro" id="IPR015889">
    <property type="entry name" value="Intradiol_dOase_core"/>
</dbReference>
<feature type="region of interest" description="Disordered" evidence="1">
    <location>
        <begin position="50"/>
        <end position="106"/>
    </location>
</feature>
<evidence type="ECO:0000256" key="1">
    <source>
        <dbReference type="SAM" id="MobiDB-lite"/>
    </source>
</evidence>
<dbReference type="Gene3D" id="2.60.130.10">
    <property type="entry name" value="Aromatic compound dioxygenase"/>
    <property type="match status" value="1"/>
</dbReference>
<evidence type="ECO:0000313" key="3">
    <source>
        <dbReference type="EMBL" id="OYQ31688.1"/>
    </source>
</evidence>
<dbReference type="PANTHER" id="PTHR34315:SF1">
    <property type="entry name" value="INTRADIOL RING-CLEAVAGE DIOXYGENASES DOMAIN-CONTAINING PROTEIN-RELATED"/>
    <property type="match status" value="1"/>
</dbReference>
<protein>
    <submittedName>
        <fullName evidence="3">Intradiol ring-cleavage dioxygenase</fullName>
    </submittedName>
</protein>
<name>A0A255YR44_9PROT</name>
<dbReference type="GO" id="GO:0008199">
    <property type="term" value="F:ferric iron binding"/>
    <property type="evidence" value="ECO:0007669"/>
    <property type="project" value="InterPro"/>
</dbReference>
<dbReference type="AlphaFoldDB" id="A0A255YR44"/>
<keyword evidence="3" id="KW-0223">Dioxygenase</keyword>
<dbReference type="SUPFAM" id="SSF49482">
    <property type="entry name" value="Aromatic compound dioxygenase"/>
    <property type="match status" value="1"/>
</dbReference>
<organism evidence="3 4">
    <name type="scientific">Niveispirillum lacus</name>
    <dbReference type="NCBI Taxonomy" id="1981099"/>
    <lineage>
        <taxon>Bacteria</taxon>
        <taxon>Pseudomonadati</taxon>
        <taxon>Pseudomonadota</taxon>
        <taxon>Alphaproteobacteria</taxon>
        <taxon>Rhodospirillales</taxon>
        <taxon>Azospirillaceae</taxon>
        <taxon>Niveispirillum</taxon>
    </lineage>
</organism>
<dbReference type="EMBL" id="NOXU01000032">
    <property type="protein sequence ID" value="OYQ31688.1"/>
    <property type="molecule type" value="Genomic_DNA"/>
</dbReference>
<feature type="compositionally biased region" description="Polar residues" evidence="1">
    <location>
        <begin position="97"/>
        <end position="106"/>
    </location>
</feature>
<evidence type="ECO:0000313" key="4">
    <source>
        <dbReference type="Proteomes" id="UP000216998"/>
    </source>
</evidence>
<sequence length="296" mass="29992">MSEHHIDDHDRGLLFDLETLNTKILERRRALSLLGGAGLAALLAGCGGGGGSDSTTSSSTTTTGSTTGTTTGGTTTTTGGSCVDYPTETNGPYPADGTNSSSGATSNVLTSSGVIRSDIRSSFISSTTQATGVPMTLTINLQNSTGCTPLSGYAIYIWHCDAAGRYSLYDLPTESYLRGVQISDSNGQVTFTTIVPGCYSGRYPHIHFEVFTSQAAATSGTGRTAALISQFAVPGSVCATVYAAGGYGNSTAALNAITLSSDNVFGDNTAAQVAAQTLTMSGSVSAGYTATVTVGV</sequence>
<feature type="compositionally biased region" description="Low complexity" evidence="1">
    <location>
        <begin position="53"/>
        <end position="81"/>
    </location>
</feature>
<comment type="caution">
    <text evidence="3">The sequence shown here is derived from an EMBL/GenBank/DDBJ whole genome shotgun (WGS) entry which is preliminary data.</text>
</comment>
<feature type="domain" description="Intradiol ring-cleavage dioxygenases" evidence="2">
    <location>
        <begin position="128"/>
        <end position="202"/>
    </location>
</feature>
<accession>A0A255YR44</accession>
<reference evidence="3 4" key="1">
    <citation type="submission" date="2017-07" db="EMBL/GenBank/DDBJ databases">
        <title>Niveispirillum cyanobacteriorum sp. nov., isolated from cyanobacterial aggregates in a eutrophic lake.</title>
        <authorList>
            <person name="Cai H."/>
        </authorList>
    </citation>
    <scope>NUCLEOTIDE SEQUENCE [LARGE SCALE GENOMIC DNA]</scope>
    <source>
        <strain evidence="4">TH1-14</strain>
    </source>
</reference>
<dbReference type="GO" id="GO:0016702">
    <property type="term" value="F:oxidoreductase activity, acting on single donors with incorporation of molecular oxygen, incorporation of two atoms of oxygen"/>
    <property type="evidence" value="ECO:0007669"/>
    <property type="project" value="InterPro"/>
</dbReference>
<dbReference type="InterPro" id="IPR000627">
    <property type="entry name" value="Intradiol_dOase_C"/>
</dbReference>
<keyword evidence="4" id="KW-1185">Reference proteome</keyword>
<proteinExistence type="predicted"/>
<dbReference type="RefSeq" id="WP_094458367.1">
    <property type="nucleotide sequence ID" value="NZ_NOXU01000032.1"/>
</dbReference>
<dbReference type="Pfam" id="PF00775">
    <property type="entry name" value="Dioxygenase_C"/>
    <property type="match status" value="1"/>
</dbReference>
<dbReference type="PANTHER" id="PTHR34315">
    <property type="match status" value="1"/>
</dbReference>
<gene>
    <name evidence="3" type="ORF">CHU95_21365</name>
</gene>
<evidence type="ECO:0000259" key="2">
    <source>
        <dbReference type="Pfam" id="PF00775"/>
    </source>
</evidence>
<keyword evidence="3" id="KW-0560">Oxidoreductase</keyword>
<dbReference type="OrthoDB" id="9805815at2"/>